<gene>
    <name evidence="1" type="ORF">PIB30_111539</name>
</gene>
<reference evidence="1 2" key="1">
    <citation type="journal article" date="2023" name="Plants (Basel)">
        <title>Bridging the Gap: Combining Genomics and Transcriptomics Approaches to Understand Stylosanthes scabra, an Orphan Legume from the Brazilian Caatinga.</title>
        <authorList>
            <person name="Ferreira-Neto J.R.C."/>
            <person name="da Silva M.D."/>
            <person name="Binneck E."/>
            <person name="de Melo N.F."/>
            <person name="da Silva R.H."/>
            <person name="de Melo A.L.T.M."/>
            <person name="Pandolfi V."/>
            <person name="Bustamante F.O."/>
            <person name="Brasileiro-Vidal A.C."/>
            <person name="Benko-Iseppon A.M."/>
        </authorList>
    </citation>
    <scope>NUCLEOTIDE SEQUENCE [LARGE SCALE GENOMIC DNA]</scope>
    <source>
        <tissue evidence="1">Leaves</tissue>
    </source>
</reference>
<protein>
    <submittedName>
        <fullName evidence="1">Uncharacterized protein</fullName>
    </submittedName>
</protein>
<organism evidence="1 2">
    <name type="scientific">Stylosanthes scabra</name>
    <dbReference type="NCBI Taxonomy" id="79078"/>
    <lineage>
        <taxon>Eukaryota</taxon>
        <taxon>Viridiplantae</taxon>
        <taxon>Streptophyta</taxon>
        <taxon>Embryophyta</taxon>
        <taxon>Tracheophyta</taxon>
        <taxon>Spermatophyta</taxon>
        <taxon>Magnoliopsida</taxon>
        <taxon>eudicotyledons</taxon>
        <taxon>Gunneridae</taxon>
        <taxon>Pentapetalae</taxon>
        <taxon>rosids</taxon>
        <taxon>fabids</taxon>
        <taxon>Fabales</taxon>
        <taxon>Fabaceae</taxon>
        <taxon>Papilionoideae</taxon>
        <taxon>50 kb inversion clade</taxon>
        <taxon>dalbergioids sensu lato</taxon>
        <taxon>Dalbergieae</taxon>
        <taxon>Pterocarpus clade</taxon>
        <taxon>Stylosanthes</taxon>
    </lineage>
</organism>
<evidence type="ECO:0000313" key="2">
    <source>
        <dbReference type="Proteomes" id="UP001341840"/>
    </source>
</evidence>
<name>A0ABU6VYX2_9FABA</name>
<accession>A0ABU6VYX2</accession>
<dbReference type="Proteomes" id="UP001341840">
    <property type="component" value="Unassembled WGS sequence"/>
</dbReference>
<keyword evidence="2" id="KW-1185">Reference proteome</keyword>
<comment type="caution">
    <text evidence="1">The sequence shown here is derived from an EMBL/GenBank/DDBJ whole genome shotgun (WGS) entry which is preliminary data.</text>
</comment>
<sequence>THFCFPGNSAKNLTAGPRLVRKSGVSLQISPDRCQGNRAKFSLRKGVTEVQPSLKIPSTGLGSFSLGSRNRGLSLIEKISGLVAVVVENRAQENRLKQ</sequence>
<dbReference type="EMBL" id="JASCZI010158200">
    <property type="protein sequence ID" value="MED6178861.1"/>
    <property type="molecule type" value="Genomic_DNA"/>
</dbReference>
<evidence type="ECO:0000313" key="1">
    <source>
        <dbReference type="EMBL" id="MED6178861.1"/>
    </source>
</evidence>
<feature type="non-terminal residue" evidence="1">
    <location>
        <position position="1"/>
    </location>
</feature>
<proteinExistence type="predicted"/>